<dbReference type="AlphaFoldDB" id="A0A0F4ZJE4"/>
<reference evidence="3 4" key="1">
    <citation type="submission" date="2015-03" db="EMBL/GenBank/DDBJ databases">
        <authorList>
            <person name="Radwan O."/>
            <person name="Al-Naeli F.A."/>
            <person name="Rendon G.A."/>
            <person name="Fields C."/>
        </authorList>
    </citation>
    <scope>NUCLEOTIDE SEQUENCE [LARGE SCALE GENOMIC DNA]</scope>
    <source>
        <strain evidence="3">CR-DP1</strain>
    </source>
</reference>
<evidence type="ECO:0000259" key="2">
    <source>
        <dbReference type="Pfam" id="PF10213"/>
    </source>
</evidence>
<dbReference type="GO" id="GO:0003735">
    <property type="term" value="F:structural constituent of ribosome"/>
    <property type="evidence" value="ECO:0007669"/>
    <property type="project" value="InterPro"/>
</dbReference>
<gene>
    <name evidence="3" type="ORF">TD95_004207</name>
</gene>
<dbReference type="PANTHER" id="PTHR13490:SF0">
    <property type="entry name" value="SMALL RIBOSOMAL SUBUNIT PROTEIN MS35"/>
    <property type="match status" value="1"/>
</dbReference>
<evidence type="ECO:0000256" key="1">
    <source>
        <dbReference type="SAM" id="MobiDB-lite"/>
    </source>
</evidence>
<protein>
    <recommendedName>
        <fullName evidence="2">Small ribosomal subunit protein mS35 mitochondrial conserved domain-containing protein</fullName>
    </recommendedName>
</protein>
<dbReference type="PANTHER" id="PTHR13490">
    <property type="entry name" value="MITOCHONDRIAL 28S RIBOSOMAL PROTEIN S28"/>
    <property type="match status" value="1"/>
</dbReference>
<dbReference type="EMBL" id="LAEV01000335">
    <property type="protein sequence ID" value="KKA30647.1"/>
    <property type="molecule type" value="Genomic_DNA"/>
</dbReference>
<dbReference type="GO" id="GO:0032543">
    <property type="term" value="P:mitochondrial translation"/>
    <property type="evidence" value="ECO:0007669"/>
    <property type="project" value="InterPro"/>
</dbReference>
<proteinExistence type="predicted"/>
<feature type="region of interest" description="Disordered" evidence="1">
    <location>
        <begin position="98"/>
        <end position="117"/>
    </location>
</feature>
<comment type="caution">
    <text evidence="3">The sequence shown here is derived from an EMBL/GenBank/DDBJ whole genome shotgun (WGS) entry which is preliminary data.</text>
</comment>
<name>A0A0F4ZJE4_9PEZI</name>
<evidence type="ECO:0000313" key="3">
    <source>
        <dbReference type="EMBL" id="KKA30647.1"/>
    </source>
</evidence>
<dbReference type="GO" id="GO:0005763">
    <property type="term" value="C:mitochondrial small ribosomal subunit"/>
    <property type="evidence" value="ECO:0007669"/>
    <property type="project" value="TreeGrafter"/>
</dbReference>
<organism evidence="3 4">
    <name type="scientific">Thielaviopsis punctulata</name>
    <dbReference type="NCBI Taxonomy" id="72032"/>
    <lineage>
        <taxon>Eukaryota</taxon>
        <taxon>Fungi</taxon>
        <taxon>Dikarya</taxon>
        <taxon>Ascomycota</taxon>
        <taxon>Pezizomycotina</taxon>
        <taxon>Sordariomycetes</taxon>
        <taxon>Hypocreomycetidae</taxon>
        <taxon>Microascales</taxon>
        <taxon>Ceratocystidaceae</taxon>
        <taxon>Thielaviopsis</taxon>
    </lineage>
</organism>
<dbReference type="Proteomes" id="UP000033483">
    <property type="component" value="Unassembled WGS sequence"/>
</dbReference>
<dbReference type="OrthoDB" id="283424at2759"/>
<dbReference type="InterPro" id="IPR039848">
    <property type="entry name" value="Ribosomal_mS35_mt"/>
</dbReference>
<sequence>MASPRVLRTLILRAVPRRSFSTTPFRPSEPAEGKKRALTEPADDYVVNKRVSAAETVARWPVDLRAAFTEGADGLSAADLEDVDRVLDRLGEHVVENPTRVQEPKPTPRSYWFDPDDPETLTHTIEGDKFEENDISPLAHAKLQEIREEREYMRVMAWEMPLLAKFAKEFTPPSAKEVLRFRYTTYLGEEHPAQSKVVVEFSTADLGLTPVQQRKMAKLAGPRYNPQTHLIKISCESFPHQAQNKRFLSDQVDRLIAEAKDPKDTFEDIPLDTRHHKFVSNPKWPKEWTLTKDRRAALADIRKATAQVEAAKEKAGLLVDGVEKIEKHLINTTGIAPSQVGTETPVKMPELTPVRAR</sequence>
<accession>A0A0F4ZJE4</accession>
<evidence type="ECO:0000313" key="4">
    <source>
        <dbReference type="Proteomes" id="UP000033483"/>
    </source>
</evidence>
<dbReference type="Pfam" id="PF10213">
    <property type="entry name" value="MRP-S28"/>
    <property type="match status" value="1"/>
</dbReference>
<feature type="domain" description="Small ribosomal subunit protein mS35 mitochondrial conserved" evidence="2">
    <location>
        <begin position="169"/>
        <end position="288"/>
    </location>
</feature>
<dbReference type="InterPro" id="IPR019349">
    <property type="entry name" value="Ribosomal_mS35_mit"/>
</dbReference>
<keyword evidence="4" id="KW-1185">Reference proteome</keyword>